<name>A0A5D4QRN8_9BACI</name>
<sequence>MKKKTFTFISVSYTILVLVSFCIYAYFVQEGGSIDTEEHFYELLLFGVLGFVGLFLASVDAAGEREKGRKLNNKALCTGAVIAVLFLLWRIV</sequence>
<evidence type="ECO:0008006" key="4">
    <source>
        <dbReference type="Google" id="ProtNLM"/>
    </source>
</evidence>
<evidence type="ECO:0000313" key="2">
    <source>
        <dbReference type="EMBL" id="TYS41039.1"/>
    </source>
</evidence>
<dbReference type="EMBL" id="VTER01000020">
    <property type="protein sequence ID" value="TYS41039.1"/>
    <property type="molecule type" value="Genomic_DNA"/>
</dbReference>
<evidence type="ECO:0000313" key="3">
    <source>
        <dbReference type="Proteomes" id="UP000322139"/>
    </source>
</evidence>
<reference evidence="2 3" key="1">
    <citation type="submission" date="2019-08" db="EMBL/GenBank/DDBJ databases">
        <title>Bacillus genomes from the desert of Cuatro Cienegas, Coahuila.</title>
        <authorList>
            <person name="Olmedo-Alvarez G."/>
        </authorList>
    </citation>
    <scope>NUCLEOTIDE SEQUENCE [LARGE SCALE GENOMIC DNA]</scope>
    <source>
        <strain evidence="2 3">CH446_14T</strain>
    </source>
</reference>
<keyword evidence="1" id="KW-0812">Transmembrane</keyword>
<keyword evidence="1" id="KW-0472">Membrane</keyword>
<protein>
    <recommendedName>
        <fullName evidence="4">DUF3953 domain-containing protein</fullName>
    </recommendedName>
</protein>
<proteinExistence type="predicted"/>
<feature type="transmembrane region" description="Helical" evidence="1">
    <location>
        <begin position="71"/>
        <end position="91"/>
    </location>
</feature>
<organism evidence="2 3">
    <name type="scientific">Bacillus infantis</name>
    <dbReference type="NCBI Taxonomy" id="324767"/>
    <lineage>
        <taxon>Bacteria</taxon>
        <taxon>Bacillati</taxon>
        <taxon>Bacillota</taxon>
        <taxon>Bacilli</taxon>
        <taxon>Bacillales</taxon>
        <taxon>Bacillaceae</taxon>
        <taxon>Bacillus</taxon>
    </lineage>
</organism>
<dbReference type="Proteomes" id="UP000322139">
    <property type="component" value="Unassembled WGS sequence"/>
</dbReference>
<evidence type="ECO:0000256" key="1">
    <source>
        <dbReference type="SAM" id="Phobius"/>
    </source>
</evidence>
<gene>
    <name evidence="2" type="ORF">FZD51_24625</name>
</gene>
<accession>A0A5D4QRN8</accession>
<feature type="transmembrane region" description="Helical" evidence="1">
    <location>
        <begin position="7"/>
        <end position="27"/>
    </location>
</feature>
<dbReference type="RefSeq" id="WP_148977089.1">
    <property type="nucleotide sequence ID" value="NZ_JBNIKT010000032.1"/>
</dbReference>
<comment type="caution">
    <text evidence="2">The sequence shown here is derived from an EMBL/GenBank/DDBJ whole genome shotgun (WGS) entry which is preliminary data.</text>
</comment>
<dbReference type="AlphaFoldDB" id="A0A5D4QRN8"/>
<feature type="transmembrane region" description="Helical" evidence="1">
    <location>
        <begin position="39"/>
        <end position="59"/>
    </location>
</feature>
<keyword evidence="1" id="KW-1133">Transmembrane helix</keyword>